<dbReference type="InterPro" id="IPR016135">
    <property type="entry name" value="UBQ-conjugating_enzyme/RWD"/>
</dbReference>
<dbReference type="EMBL" id="AAFI02000111">
    <property type="protein sequence ID" value="EAL63268.1"/>
    <property type="molecule type" value="Genomic_DNA"/>
</dbReference>
<gene>
    <name evidence="2" type="ORF">DDB_G0288343</name>
</gene>
<dbReference type="Proteomes" id="UP000002195">
    <property type="component" value="Unassembled WGS sequence"/>
</dbReference>
<dbReference type="VEuPathDB" id="AmoebaDB:DDB_G0288343"/>
<reference evidence="2 3" key="1">
    <citation type="journal article" date="2005" name="Nature">
        <title>The genome of the social amoeba Dictyostelium discoideum.</title>
        <authorList>
            <consortium name="The Dictyostelium discoideum Sequencing Consortium"/>
            <person name="Eichinger L."/>
            <person name="Pachebat J.A."/>
            <person name="Glockner G."/>
            <person name="Rajandream M.A."/>
            <person name="Sucgang R."/>
            <person name="Berriman M."/>
            <person name="Song J."/>
            <person name="Olsen R."/>
            <person name="Szafranski K."/>
            <person name="Xu Q."/>
            <person name="Tunggal B."/>
            <person name="Kummerfeld S."/>
            <person name="Madera M."/>
            <person name="Konfortov B.A."/>
            <person name="Rivero F."/>
            <person name="Bankier A.T."/>
            <person name="Lehmann R."/>
            <person name="Hamlin N."/>
            <person name="Davies R."/>
            <person name="Gaudet P."/>
            <person name="Fey P."/>
            <person name="Pilcher K."/>
            <person name="Chen G."/>
            <person name="Saunders D."/>
            <person name="Sodergren E."/>
            <person name="Davis P."/>
            <person name="Kerhornou A."/>
            <person name="Nie X."/>
            <person name="Hall N."/>
            <person name="Anjard C."/>
            <person name="Hemphill L."/>
            <person name="Bason N."/>
            <person name="Farbrother P."/>
            <person name="Desany B."/>
            <person name="Just E."/>
            <person name="Morio T."/>
            <person name="Rost R."/>
            <person name="Churcher C."/>
            <person name="Cooper J."/>
            <person name="Haydock S."/>
            <person name="van Driessche N."/>
            <person name="Cronin A."/>
            <person name="Goodhead I."/>
            <person name="Muzny D."/>
            <person name="Mourier T."/>
            <person name="Pain A."/>
            <person name="Lu M."/>
            <person name="Harper D."/>
            <person name="Lindsay R."/>
            <person name="Hauser H."/>
            <person name="James K."/>
            <person name="Quiles M."/>
            <person name="Madan Babu M."/>
            <person name="Saito T."/>
            <person name="Buchrieser C."/>
            <person name="Wardroper A."/>
            <person name="Felder M."/>
            <person name="Thangavelu M."/>
            <person name="Johnson D."/>
            <person name="Knights A."/>
            <person name="Loulseged H."/>
            <person name="Mungall K."/>
            <person name="Oliver K."/>
            <person name="Price C."/>
            <person name="Quail M.A."/>
            <person name="Urushihara H."/>
            <person name="Hernandez J."/>
            <person name="Rabbinowitsch E."/>
            <person name="Steffen D."/>
            <person name="Sanders M."/>
            <person name="Ma J."/>
            <person name="Kohara Y."/>
            <person name="Sharp S."/>
            <person name="Simmonds M."/>
            <person name="Spiegler S."/>
            <person name="Tivey A."/>
            <person name="Sugano S."/>
            <person name="White B."/>
            <person name="Walker D."/>
            <person name="Woodward J."/>
            <person name="Winckler T."/>
            <person name="Tanaka Y."/>
            <person name="Shaulsky G."/>
            <person name="Schleicher M."/>
            <person name="Weinstock G."/>
            <person name="Rosenthal A."/>
            <person name="Cox E.C."/>
            <person name="Chisholm R.L."/>
            <person name="Gibbs R."/>
            <person name="Loomis W.F."/>
            <person name="Platzer M."/>
            <person name="Kay R.R."/>
            <person name="Williams J."/>
            <person name="Dear P.H."/>
            <person name="Noegel A.A."/>
            <person name="Barrell B."/>
            <person name="Kuspa A."/>
        </authorList>
    </citation>
    <scope>NUCLEOTIDE SEQUENCE [LARGE SCALE GENOMIC DNA]</scope>
    <source>
        <strain evidence="2 3">AX4</strain>
    </source>
</reference>
<dbReference type="InParanoid" id="Q54J28"/>
<evidence type="ECO:0000313" key="3">
    <source>
        <dbReference type="Proteomes" id="UP000002195"/>
    </source>
</evidence>
<accession>Q54J28</accession>
<feature type="domain" description="UBC core" evidence="1">
    <location>
        <begin position="1"/>
        <end position="41"/>
    </location>
</feature>
<comment type="caution">
    <text evidence="2">The sequence shown here is derived from an EMBL/GenBank/DDBJ whole genome shotgun (WGS) entry which is preliminary data.</text>
</comment>
<dbReference type="HOGENOM" id="CLU_3280650_0_0_1"/>
<dbReference type="PROSITE" id="PS50127">
    <property type="entry name" value="UBC_2"/>
    <property type="match status" value="1"/>
</dbReference>
<dbReference type="AlphaFoldDB" id="Q54J28"/>
<dbReference type="InterPro" id="IPR000608">
    <property type="entry name" value="UBC"/>
</dbReference>
<name>Q54J28_DICDI</name>
<protein>
    <recommendedName>
        <fullName evidence="1">UBC core domain-containing protein</fullName>
    </recommendedName>
</protein>
<keyword evidence="3" id="KW-1185">Reference proteome</keyword>
<dbReference type="PaxDb" id="44689-DDB0187897"/>
<evidence type="ECO:0000259" key="1">
    <source>
        <dbReference type="PROSITE" id="PS50127"/>
    </source>
</evidence>
<dbReference type="SMR" id="Q54J28"/>
<dbReference type="KEGG" id="ddi:DDB_G0288343"/>
<evidence type="ECO:0000313" key="2">
    <source>
        <dbReference type="EMBL" id="EAL63268.1"/>
    </source>
</evidence>
<organism evidence="2 3">
    <name type="scientific">Dictyostelium discoideum</name>
    <name type="common">Social amoeba</name>
    <dbReference type="NCBI Taxonomy" id="44689"/>
    <lineage>
        <taxon>Eukaryota</taxon>
        <taxon>Amoebozoa</taxon>
        <taxon>Evosea</taxon>
        <taxon>Eumycetozoa</taxon>
        <taxon>Dictyostelia</taxon>
        <taxon>Dictyosteliales</taxon>
        <taxon>Dictyosteliaceae</taxon>
        <taxon>Dictyostelium</taxon>
    </lineage>
</organism>
<proteinExistence type="predicted"/>
<dbReference type="GeneID" id="8626576"/>
<dbReference type="Gene3D" id="3.10.110.10">
    <property type="entry name" value="Ubiquitin Conjugating Enzyme"/>
    <property type="match status" value="1"/>
</dbReference>
<dbReference type="dictyBase" id="DDB_G0288343"/>
<dbReference type="RefSeq" id="XP_636773.1">
    <property type="nucleotide sequence ID" value="XM_631681.1"/>
</dbReference>
<sequence>MTTKLLANQLNSIMNDPVEGFTVELVNDSSLYEWKVIKLNL</sequence>